<sequence length="142" mass="16116">MAFGERLNSLIIALGAKNITSFEDHIGVSRKTLAKVINKGTDTGCKNIFKIWEKFPNVNLHWLLTGNGNMFIDEADSYKPYPENISIQSVVAEGSSSSNYFREEYINELKDHNESLKLENRDKQSIIEMFISGKVIVPPYDK</sequence>
<accession>A0A2V3PJJ9</accession>
<keyword evidence="3" id="KW-1185">Reference proteome</keyword>
<dbReference type="InterPro" id="IPR010982">
    <property type="entry name" value="Lambda_DNA-bd_dom_sf"/>
</dbReference>
<feature type="domain" description="Bacteriophage CI repressor N-terminal" evidence="1">
    <location>
        <begin position="6"/>
        <end position="71"/>
    </location>
</feature>
<dbReference type="InterPro" id="IPR010744">
    <property type="entry name" value="Phage_CI_N"/>
</dbReference>
<name>A0A2V3PJJ9_9BACT</name>
<dbReference type="OrthoDB" id="997093at2"/>
<dbReference type="GO" id="GO:0003677">
    <property type="term" value="F:DNA binding"/>
    <property type="evidence" value="ECO:0007669"/>
    <property type="project" value="InterPro"/>
</dbReference>
<comment type="caution">
    <text evidence="2">The sequence shown here is derived from an EMBL/GenBank/DDBJ whole genome shotgun (WGS) entry which is preliminary data.</text>
</comment>
<dbReference type="RefSeq" id="WP_110312695.1">
    <property type="nucleotide sequence ID" value="NZ_QICL01000051.1"/>
</dbReference>
<dbReference type="Proteomes" id="UP000247973">
    <property type="component" value="Unassembled WGS sequence"/>
</dbReference>
<dbReference type="AlphaFoldDB" id="A0A2V3PJJ9"/>
<gene>
    <name evidence="2" type="ORF">CLV62_1519</name>
</gene>
<evidence type="ECO:0000259" key="1">
    <source>
        <dbReference type="Pfam" id="PF07022"/>
    </source>
</evidence>
<organism evidence="2 3">
    <name type="scientific">Dysgonomonas alginatilytica</name>
    <dbReference type="NCBI Taxonomy" id="1605892"/>
    <lineage>
        <taxon>Bacteria</taxon>
        <taxon>Pseudomonadati</taxon>
        <taxon>Bacteroidota</taxon>
        <taxon>Bacteroidia</taxon>
        <taxon>Bacteroidales</taxon>
        <taxon>Dysgonomonadaceae</taxon>
        <taxon>Dysgonomonas</taxon>
    </lineage>
</organism>
<proteinExistence type="predicted"/>
<evidence type="ECO:0000313" key="3">
    <source>
        <dbReference type="Proteomes" id="UP000247973"/>
    </source>
</evidence>
<reference evidence="2 3" key="1">
    <citation type="submission" date="2018-03" db="EMBL/GenBank/DDBJ databases">
        <title>Genomic Encyclopedia of Archaeal and Bacterial Type Strains, Phase II (KMG-II): from individual species to whole genera.</title>
        <authorList>
            <person name="Goeker M."/>
        </authorList>
    </citation>
    <scope>NUCLEOTIDE SEQUENCE [LARGE SCALE GENOMIC DNA]</scope>
    <source>
        <strain evidence="2 3">DSM 100214</strain>
    </source>
</reference>
<dbReference type="EMBL" id="QICL01000051">
    <property type="protein sequence ID" value="PXV58114.1"/>
    <property type="molecule type" value="Genomic_DNA"/>
</dbReference>
<dbReference type="Gene3D" id="1.10.260.40">
    <property type="entry name" value="lambda repressor-like DNA-binding domains"/>
    <property type="match status" value="1"/>
</dbReference>
<dbReference type="Pfam" id="PF07022">
    <property type="entry name" value="Phage_CI_repr"/>
    <property type="match status" value="1"/>
</dbReference>
<dbReference type="GO" id="GO:0045892">
    <property type="term" value="P:negative regulation of DNA-templated transcription"/>
    <property type="evidence" value="ECO:0007669"/>
    <property type="project" value="InterPro"/>
</dbReference>
<protein>
    <recommendedName>
        <fullName evidence="1">Bacteriophage CI repressor N-terminal domain-containing protein</fullName>
    </recommendedName>
</protein>
<evidence type="ECO:0000313" key="2">
    <source>
        <dbReference type="EMBL" id="PXV58114.1"/>
    </source>
</evidence>